<name>A0AAV2NYQ9_9HYME</name>
<reference evidence="1" key="1">
    <citation type="submission" date="2024-04" db="EMBL/GenBank/DDBJ databases">
        <authorList>
            <consortium name="Molecular Ecology Group"/>
        </authorList>
    </citation>
    <scope>NUCLEOTIDE SEQUENCE</scope>
</reference>
<dbReference type="AlphaFoldDB" id="A0AAV2NYQ9"/>
<sequence length="79" mass="8519">MAGVPRKIYSLRTGKGTERAVGGRMVSGGGSSYIAQTLYIHIHFRIKADTHADNVCRTNVESAGIDMLSDTLSHASRNL</sequence>
<accession>A0AAV2NYQ9</accession>
<evidence type="ECO:0000313" key="1">
    <source>
        <dbReference type="EMBL" id="CAL1685764.1"/>
    </source>
</evidence>
<dbReference type="Proteomes" id="UP001497644">
    <property type="component" value="Chromosome 6"/>
</dbReference>
<dbReference type="EMBL" id="OZ034829">
    <property type="protein sequence ID" value="CAL1685764.1"/>
    <property type="molecule type" value="Genomic_DNA"/>
</dbReference>
<proteinExistence type="predicted"/>
<organism evidence="1 2">
    <name type="scientific">Lasius platythorax</name>
    <dbReference type="NCBI Taxonomy" id="488582"/>
    <lineage>
        <taxon>Eukaryota</taxon>
        <taxon>Metazoa</taxon>
        <taxon>Ecdysozoa</taxon>
        <taxon>Arthropoda</taxon>
        <taxon>Hexapoda</taxon>
        <taxon>Insecta</taxon>
        <taxon>Pterygota</taxon>
        <taxon>Neoptera</taxon>
        <taxon>Endopterygota</taxon>
        <taxon>Hymenoptera</taxon>
        <taxon>Apocrita</taxon>
        <taxon>Aculeata</taxon>
        <taxon>Formicoidea</taxon>
        <taxon>Formicidae</taxon>
        <taxon>Formicinae</taxon>
        <taxon>Lasius</taxon>
        <taxon>Lasius</taxon>
    </lineage>
</organism>
<gene>
    <name evidence="1" type="ORF">LPLAT_LOCUS11180</name>
</gene>
<protein>
    <submittedName>
        <fullName evidence="1">Uncharacterized protein</fullName>
    </submittedName>
</protein>
<evidence type="ECO:0000313" key="2">
    <source>
        <dbReference type="Proteomes" id="UP001497644"/>
    </source>
</evidence>
<keyword evidence="2" id="KW-1185">Reference proteome</keyword>